<keyword evidence="1 4" id="KW-0378">Hydrolase</keyword>
<dbReference type="InterPro" id="IPR050300">
    <property type="entry name" value="GDXG_lipolytic_enzyme"/>
</dbReference>
<evidence type="ECO:0000256" key="1">
    <source>
        <dbReference type="ARBA" id="ARBA00022801"/>
    </source>
</evidence>
<protein>
    <submittedName>
        <fullName evidence="4">Alpha/beta hydrolase fold domain-containing protein</fullName>
    </submittedName>
</protein>
<feature type="domain" description="BD-FAE-like" evidence="3">
    <location>
        <begin position="36"/>
        <end position="229"/>
    </location>
</feature>
<keyword evidence="2" id="KW-0732">Signal</keyword>
<dbReference type="GO" id="GO:0016787">
    <property type="term" value="F:hydrolase activity"/>
    <property type="evidence" value="ECO:0007669"/>
    <property type="project" value="UniProtKB-KW"/>
</dbReference>
<evidence type="ECO:0000313" key="4">
    <source>
        <dbReference type="EMBL" id="MVN22446.1"/>
    </source>
</evidence>
<dbReference type="Proteomes" id="UP000462014">
    <property type="component" value="Unassembled WGS sequence"/>
</dbReference>
<organism evidence="4 5">
    <name type="scientific">Mucilaginibacter arboris</name>
    <dbReference type="NCBI Taxonomy" id="2682090"/>
    <lineage>
        <taxon>Bacteria</taxon>
        <taxon>Pseudomonadati</taxon>
        <taxon>Bacteroidota</taxon>
        <taxon>Sphingobacteriia</taxon>
        <taxon>Sphingobacteriales</taxon>
        <taxon>Sphingobacteriaceae</taxon>
        <taxon>Mucilaginibacter</taxon>
    </lineage>
</organism>
<dbReference type="RefSeq" id="WP_157567703.1">
    <property type="nucleotide sequence ID" value="NZ_WPIK01000011.1"/>
</dbReference>
<dbReference type="InterPro" id="IPR029058">
    <property type="entry name" value="AB_hydrolase_fold"/>
</dbReference>
<dbReference type="PANTHER" id="PTHR48081">
    <property type="entry name" value="AB HYDROLASE SUPERFAMILY PROTEIN C4A8.06C"/>
    <property type="match status" value="1"/>
</dbReference>
<dbReference type="Pfam" id="PF20434">
    <property type="entry name" value="BD-FAE"/>
    <property type="match status" value="1"/>
</dbReference>
<dbReference type="InterPro" id="IPR049492">
    <property type="entry name" value="BD-FAE-like_dom"/>
</dbReference>
<sequence length="269" mass="29659">MKSIKIIFLFLVAGWQAAAQTINKDVAYGNDPKQKMDVYLPENAKGKTPVIILIHGGSWIGGDKINMTHWLKPLQSGFPDYAIFDINYRLASRQNPANIWPAQIDDVDKAVAFIKDKAREYKINKKQLILLGESAGAQLALVEAFNHDPEHAVKVVVDLFGPTDMADLYTAHHDLAILMNGTPTAIPNVYADASVLGHVDKKSPATIIFHGTADPIVPIRESDSLNVKLKNANVPVNYITYPGKGHGWSGNEILDTYSKTVAFIKEQMK</sequence>
<name>A0A7K1SYP2_9SPHI</name>
<evidence type="ECO:0000313" key="5">
    <source>
        <dbReference type="Proteomes" id="UP000462014"/>
    </source>
</evidence>
<feature type="chain" id="PRO_5029633066" evidence="2">
    <location>
        <begin position="19"/>
        <end position="269"/>
    </location>
</feature>
<dbReference type="Gene3D" id="3.40.50.1820">
    <property type="entry name" value="alpha/beta hydrolase"/>
    <property type="match status" value="1"/>
</dbReference>
<dbReference type="EMBL" id="WPIK01000011">
    <property type="protein sequence ID" value="MVN22446.1"/>
    <property type="molecule type" value="Genomic_DNA"/>
</dbReference>
<comment type="caution">
    <text evidence="4">The sequence shown here is derived from an EMBL/GenBank/DDBJ whole genome shotgun (WGS) entry which is preliminary data.</text>
</comment>
<dbReference type="SUPFAM" id="SSF53474">
    <property type="entry name" value="alpha/beta-Hydrolases"/>
    <property type="match status" value="1"/>
</dbReference>
<evidence type="ECO:0000259" key="3">
    <source>
        <dbReference type="Pfam" id="PF20434"/>
    </source>
</evidence>
<gene>
    <name evidence="4" type="ORF">GO621_12980</name>
</gene>
<accession>A0A7K1SYP2</accession>
<evidence type="ECO:0000256" key="2">
    <source>
        <dbReference type="SAM" id="SignalP"/>
    </source>
</evidence>
<feature type="signal peptide" evidence="2">
    <location>
        <begin position="1"/>
        <end position="18"/>
    </location>
</feature>
<keyword evidence="5" id="KW-1185">Reference proteome</keyword>
<dbReference type="AlphaFoldDB" id="A0A7K1SYP2"/>
<reference evidence="4 5" key="1">
    <citation type="submission" date="2019-12" db="EMBL/GenBank/DDBJ databases">
        <title>Mucilaginibacter sp. HMF7410 genome sequencing and assembly.</title>
        <authorList>
            <person name="Kang H."/>
            <person name="Cha I."/>
            <person name="Kim H."/>
            <person name="Joh K."/>
        </authorList>
    </citation>
    <scope>NUCLEOTIDE SEQUENCE [LARGE SCALE GENOMIC DNA]</scope>
    <source>
        <strain evidence="4 5">HMF7410</strain>
    </source>
</reference>
<proteinExistence type="predicted"/>